<feature type="signal peptide" evidence="6">
    <location>
        <begin position="1"/>
        <end position="26"/>
    </location>
</feature>
<dbReference type="GO" id="GO:0006508">
    <property type="term" value="P:proteolysis"/>
    <property type="evidence" value="ECO:0007669"/>
    <property type="project" value="InterPro"/>
</dbReference>
<keyword evidence="6" id="KW-0732">Signal</keyword>
<evidence type="ECO:0000256" key="5">
    <source>
        <dbReference type="PROSITE-ProRule" id="PRU01379"/>
    </source>
</evidence>
<dbReference type="Gene3D" id="3.40.630.10">
    <property type="entry name" value="Zn peptidases"/>
    <property type="match status" value="1"/>
</dbReference>
<comment type="cofactor">
    <cofactor evidence="1">
        <name>Zn(2+)</name>
        <dbReference type="ChEBI" id="CHEBI:29105"/>
    </cofactor>
</comment>
<protein>
    <submittedName>
        <fullName evidence="8">Peptidase M14</fullName>
    </submittedName>
</protein>
<gene>
    <name evidence="8" type="ORF">DI564_09295</name>
</gene>
<dbReference type="SMART" id="SM00631">
    <property type="entry name" value="Zn_pept"/>
    <property type="match status" value="1"/>
</dbReference>
<dbReference type="PROSITE" id="PS00132">
    <property type="entry name" value="CARBOXYPEPT_ZN_1"/>
    <property type="match status" value="1"/>
</dbReference>
<dbReference type="Pfam" id="PF13620">
    <property type="entry name" value="CarboxypepD_reg"/>
    <property type="match status" value="1"/>
</dbReference>
<dbReference type="GO" id="GO:0030246">
    <property type="term" value="F:carbohydrate binding"/>
    <property type="evidence" value="ECO:0007669"/>
    <property type="project" value="InterPro"/>
</dbReference>
<dbReference type="PROSITE" id="PS52035">
    <property type="entry name" value="PEPTIDASE_M14"/>
    <property type="match status" value="1"/>
</dbReference>
<dbReference type="Gene3D" id="2.60.40.1120">
    <property type="entry name" value="Carboxypeptidase-like, regulatory domain"/>
    <property type="match status" value="1"/>
</dbReference>
<name>A0A2W5KHP0_9GAMM</name>
<dbReference type="InterPro" id="IPR000834">
    <property type="entry name" value="Peptidase_M14"/>
</dbReference>
<sequence length="817" mass="85954">MSAASRRRRLVLALIVVSAWPLQAPAARWIAEFDYADAAARDRLVAAFGHPEVDPLRRRVTAEADDATLARLVADGFAPRIDAVASARLQALERDGGALRAIPGFACYRTVDDTHARLQQLAAAHPALATVVPIGPSWRRTQDPASGHLLEVLRLTQSGTDGAFADKPALFVLGGIHGREYVTAETALRFGEWLAERYGRDADATTLLDHYQVHLLVQANPDGRAIAETGVLWRKNADDASGACTAQPPTGSYHAGVDLNRNYPFNWNAGGSSADPCAQTFRGTAAASEPETQAVMTYIAGVQAGAGQPYAGGLYADRRADDRVTPAPDTTTGVVLDLHSNGRLVLWPWGDTATAPPNGAALERFGRRIGWHNGYMPIVSNGIGATSGTTPDTAYGALGVAAFTIELGGLDFFQDCAAFEDDTWPKNLAGLRYIARNLAAPYRLPAGPDVAEVRIEPNLIVAGETATIRARADDGGYAAYGPAPTVFAIAAAGAGIGTLPWQATSALPMTADDGAFDQTAEAVSRVVAADTLGPGRHAVHVQARNAAGADGPPASAFVEVAAAGAVATVAGTISDRTTGLPLAAQVRIVESDGDVRAMPAGADGQYRLHVHPGAVTLEARRFGYLPERIENFTLGAGAARVRDLALSPQCNAFADDAEGGDPGWTAQPASGGWGIETIATGEHVWNDSPGGRYPSSADLRLTSPALDLSGYAAVTLAFDERCATEETYDTGVVEVSTDAAHVVWSEVYRCSGRSAWRRVTLDLPQLAGQADVRLRLRTRSDPSGEFDGWSIDDLTLGLPDAVCRAGVDPLFDDGFDP</sequence>
<dbReference type="Gene3D" id="2.60.120.260">
    <property type="entry name" value="Galactose-binding domain-like"/>
    <property type="match status" value="1"/>
</dbReference>
<dbReference type="Proteomes" id="UP000249046">
    <property type="component" value="Unassembled WGS sequence"/>
</dbReference>
<evidence type="ECO:0000313" key="9">
    <source>
        <dbReference type="Proteomes" id="UP000249046"/>
    </source>
</evidence>
<dbReference type="AlphaFoldDB" id="A0A2W5KHP0"/>
<evidence type="ECO:0000256" key="3">
    <source>
        <dbReference type="ARBA" id="ARBA00022723"/>
    </source>
</evidence>
<evidence type="ECO:0000256" key="2">
    <source>
        <dbReference type="ARBA" id="ARBA00005988"/>
    </source>
</evidence>
<organism evidence="8 9">
    <name type="scientific">Rhodanobacter denitrificans</name>
    <dbReference type="NCBI Taxonomy" id="666685"/>
    <lineage>
        <taxon>Bacteria</taxon>
        <taxon>Pseudomonadati</taxon>
        <taxon>Pseudomonadota</taxon>
        <taxon>Gammaproteobacteria</taxon>
        <taxon>Lysobacterales</taxon>
        <taxon>Rhodanobacteraceae</taxon>
        <taxon>Rhodanobacter</taxon>
    </lineage>
</organism>
<accession>A0A2W5KHP0</accession>
<dbReference type="SUPFAM" id="SSF53187">
    <property type="entry name" value="Zn-dependent exopeptidases"/>
    <property type="match status" value="1"/>
</dbReference>
<feature type="active site" description="Proton donor/acceptor" evidence="5">
    <location>
        <position position="406"/>
    </location>
</feature>
<dbReference type="SUPFAM" id="SSF49452">
    <property type="entry name" value="Starch-binding domain-like"/>
    <property type="match status" value="1"/>
</dbReference>
<dbReference type="GO" id="GO:0004181">
    <property type="term" value="F:metallocarboxypeptidase activity"/>
    <property type="evidence" value="ECO:0007669"/>
    <property type="project" value="InterPro"/>
</dbReference>
<feature type="chain" id="PRO_5016008421" evidence="6">
    <location>
        <begin position="27"/>
        <end position="817"/>
    </location>
</feature>
<dbReference type="GO" id="GO:0005615">
    <property type="term" value="C:extracellular space"/>
    <property type="evidence" value="ECO:0007669"/>
    <property type="project" value="TreeGrafter"/>
</dbReference>
<dbReference type="Pfam" id="PF00246">
    <property type="entry name" value="Peptidase_M14"/>
    <property type="match status" value="1"/>
</dbReference>
<keyword evidence="4" id="KW-0862">Zinc</keyword>
<dbReference type="EMBL" id="QFPO01000006">
    <property type="protein sequence ID" value="PZQ15509.1"/>
    <property type="molecule type" value="Genomic_DNA"/>
</dbReference>
<evidence type="ECO:0000256" key="1">
    <source>
        <dbReference type="ARBA" id="ARBA00001947"/>
    </source>
</evidence>
<dbReference type="InterPro" id="IPR013784">
    <property type="entry name" value="Carb-bd-like_fold"/>
</dbReference>
<dbReference type="PANTHER" id="PTHR11705:SF119">
    <property type="entry name" value="OS02G0119300 PROTEIN"/>
    <property type="match status" value="1"/>
</dbReference>
<dbReference type="InterPro" id="IPR057246">
    <property type="entry name" value="CARBOXYPEPT_ZN_1"/>
</dbReference>
<comment type="similarity">
    <text evidence="2 5">Belongs to the peptidase M14 family.</text>
</comment>
<keyword evidence="3" id="KW-0479">Metal-binding</keyword>
<comment type="caution">
    <text evidence="8">The sequence shown here is derived from an EMBL/GenBank/DDBJ whole genome shotgun (WGS) entry which is preliminary data.</text>
</comment>
<evidence type="ECO:0000313" key="8">
    <source>
        <dbReference type="EMBL" id="PZQ15509.1"/>
    </source>
</evidence>
<evidence type="ECO:0000256" key="6">
    <source>
        <dbReference type="SAM" id="SignalP"/>
    </source>
</evidence>
<dbReference type="PRINTS" id="PR00765">
    <property type="entry name" value="CRBOXYPTASEA"/>
</dbReference>
<evidence type="ECO:0000259" key="7">
    <source>
        <dbReference type="PROSITE" id="PS52035"/>
    </source>
</evidence>
<reference evidence="8 9" key="1">
    <citation type="submission" date="2017-08" db="EMBL/GenBank/DDBJ databases">
        <title>Infants hospitalized years apart are colonized by the same room-sourced microbial strains.</title>
        <authorList>
            <person name="Brooks B."/>
            <person name="Olm M.R."/>
            <person name="Firek B.A."/>
            <person name="Baker R."/>
            <person name="Thomas B.C."/>
            <person name="Morowitz M.J."/>
            <person name="Banfield J.F."/>
        </authorList>
    </citation>
    <scope>NUCLEOTIDE SEQUENCE [LARGE SCALE GENOMIC DNA]</scope>
    <source>
        <strain evidence="8">S2_005_003_R2_42</strain>
    </source>
</reference>
<evidence type="ECO:0000256" key="4">
    <source>
        <dbReference type="ARBA" id="ARBA00022833"/>
    </source>
</evidence>
<dbReference type="GO" id="GO:0008270">
    <property type="term" value="F:zinc ion binding"/>
    <property type="evidence" value="ECO:0007669"/>
    <property type="project" value="InterPro"/>
</dbReference>
<feature type="domain" description="Peptidase M14" evidence="7">
    <location>
        <begin position="107"/>
        <end position="438"/>
    </location>
</feature>
<proteinExistence type="inferred from homology"/>
<dbReference type="PANTHER" id="PTHR11705">
    <property type="entry name" value="PROTEASE FAMILY M14 CARBOXYPEPTIDASE A,B"/>
    <property type="match status" value="1"/>
</dbReference>